<organism evidence="1 2">
    <name type="scientific">Methanobacterium lacus (strain AL-21)</name>
    <dbReference type="NCBI Taxonomy" id="877455"/>
    <lineage>
        <taxon>Archaea</taxon>
        <taxon>Methanobacteriati</taxon>
        <taxon>Methanobacteriota</taxon>
        <taxon>Methanomada group</taxon>
        <taxon>Methanobacteria</taxon>
        <taxon>Methanobacteriales</taxon>
        <taxon>Methanobacteriaceae</taxon>
        <taxon>Methanobacterium</taxon>
    </lineage>
</organism>
<name>F0TB44_METLA</name>
<reference evidence="2" key="1">
    <citation type="submission" date="2011-02" db="EMBL/GenBank/DDBJ databases">
        <title>Complete sequence of Methanobacterium sp. AL-21.</title>
        <authorList>
            <consortium name="US DOE Joint Genome Institute"/>
            <person name="Lucas S."/>
            <person name="Copeland A."/>
            <person name="Lapidus A."/>
            <person name="Cheng J.-F."/>
            <person name="Goodwin L."/>
            <person name="Pitluck S."/>
            <person name="Chertkov O."/>
            <person name="Detter J.C."/>
            <person name="Han C."/>
            <person name="Tapia R."/>
            <person name="Land M."/>
            <person name="Hauser L."/>
            <person name="Kyrpides N."/>
            <person name="Ivanova N."/>
            <person name="Mikhailova N."/>
            <person name="Pagani I."/>
            <person name="Cadillo-Quiroz H."/>
            <person name="Imachi H."/>
            <person name="Zinder S."/>
            <person name="Liu W."/>
            <person name="Woyke T."/>
        </authorList>
    </citation>
    <scope>NUCLEOTIDE SEQUENCE [LARGE SCALE GENOMIC DNA]</scope>
    <source>
        <strain evidence="2">AL-21</strain>
    </source>
</reference>
<dbReference type="PROSITE" id="PS51257">
    <property type="entry name" value="PROKAR_LIPOPROTEIN"/>
    <property type="match status" value="1"/>
</dbReference>
<dbReference type="EMBL" id="CP002551">
    <property type="protein sequence ID" value="ADZ10190.1"/>
    <property type="molecule type" value="Genomic_DNA"/>
</dbReference>
<dbReference type="KEGG" id="mel:Metbo_1970"/>
<dbReference type="RefSeq" id="WP_013645541.1">
    <property type="nucleotide sequence ID" value="NC_015216.1"/>
</dbReference>
<accession>F0TB44</accession>
<keyword evidence="2" id="KW-1185">Reference proteome</keyword>
<dbReference type="GeneID" id="10278430"/>
<evidence type="ECO:0000313" key="2">
    <source>
        <dbReference type="Proteomes" id="UP000007490"/>
    </source>
</evidence>
<dbReference type="Proteomes" id="UP000007490">
    <property type="component" value="Chromosome"/>
</dbReference>
<reference evidence="1 2" key="2">
    <citation type="journal article" date="2014" name="Int. J. Syst. Evol. Microbiol.">
        <title>Methanobacterium paludis sp. nov. and a novel strain of Methanobacterium lacus isolated from northern peatlands.</title>
        <authorList>
            <person name="Cadillo-Quiroz H."/>
            <person name="Brauer S.L."/>
            <person name="Goodson N."/>
            <person name="Yavitt J.B."/>
            <person name="Zinder S.H."/>
        </authorList>
    </citation>
    <scope>NUCLEOTIDE SEQUENCE [LARGE SCALE GENOMIC DNA]</scope>
    <source>
        <strain evidence="1 2">AL-21</strain>
    </source>
</reference>
<dbReference type="HOGENOM" id="CLU_1763887_0_0_2"/>
<evidence type="ECO:0000313" key="1">
    <source>
        <dbReference type="EMBL" id="ADZ10190.1"/>
    </source>
</evidence>
<dbReference type="AlphaFoldDB" id="F0TB44"/>
<sequence length="147" mass="16512" precursor="true">MKKIMGMSVFAVMILSIIAGCSAANPNDTNPLVNVEMKTSSGLIFTMNENQTFTFKANDPFWLTATVQSNGQVISSNQNILFYDHDLTHDVTYNHIVPSGQEFSINTNENNAHDHKYQLDQGTHELKFVYKNNNNELVSTTFYAVVI</sequence>
<protein>
    <submittedName>
        <fullName evidence="1">Uncharacterized protein</fullName>
    </submittedName>
</protein>
<gene>
    <name evidence="1" type="ordered locus">Metbo_1970</name>
</gene>
<proteinExistence type="predicted"/>